<dbReference type="InterPro" id="IPR052898">
    <property type="entry name" value="ACAD10-like"/>
</dbReference>
<evidence type="ECO:0000259" key="1">
    <source>
        <dbReference type="Pfam" id="PF01636"/>
    </source>
</evidence>
<dbReference type="InterPro" id="IPR002575">
    <property type="entry name" value="Aminoglycoside_PTrfase"/>
</dbReference>
<gene>
    <name evidence="2" type="ORF">DCP75_12830</name>
</gene>
<dbReference type="Gene3D" id="3.30.200.20">
    <property type="entry name" value="Phosphorylase Kinase, domain 1"/>
    <property type="match status" value="1"/>
</dbReference>
<proteinExistence type="predicted"/>
<comment type="caution">
    <text evidence="2">The sequence shown here is derived from an EMBL/GenBank/DDBJ whole genome shotgun (WGS) entry which is preliminary data.</text>
</comment>
<accession>A0A3C1KPE7</accession>
<keyword evidence="2" id="KW-0808">Transferase</keyword>
<organism evidence="2 3">
    <name type="scientific">Haliea salexigens</name>
    <dbReference type="NCBI Taxonomy" id="287487"/>
    <lineage>
        <taxon>Bacteria</taxon>
        <taxon>Pseudomonadati</taxon>
        <taxon>Pseudomonadota</taxon>
        <taxon>Gammaproteobacteria</taxon>
        <taxon>Cellvibrionales</taxon>
        <taxon>Halieaceae</taxon>
        <taxon>Haliea</taxon>
    </lineage>
</organism>
<protein>
    <submittedName>
        <fullName evidence="2">Phosphotransferase family protein</fullName>
    </submittedName>
</protein>
<dbReference type="InterPro" id="IPR011009">
    <property type="entry name" value="Kinase-like_dom_sf"/>
</dbReference>
<name>A0A3C1KPE7_9GAMM</name>
<sequence>MSSQQLDTRRLSAYLADHLPDMDDSLTAEKFPGGQSNPTFKLTAGERSYVLRRKPPGELLPSAHAVDREFRVISALQNTDVPVPRTHVLCEDDSVIGSMFYVMEYMEGRILWDPVLPDAADNAERSATYDAMNATMAALHNVDVDAVGLSDYGKPGNYFERQLARWTRQYRASETETVANMETLLTWLPANMPADDGTVSLVHGDYRLDNMMFHPTEPRVIALLDWELSTLGHPLADLANQCMAWMLPRDSSMKGLAGVDRASLGIPTDEEYIARYCERTGRAGIENWNFYLIFSLFRLAAIVQGIKKRALIGTASSQEADARANLVGPLSQLAVDLIR</sequence>
<dbReference type="STRING" id="1121937.GCA_000423125_00413"/>
<dbReference type="AlphaFoldDB" id="A0A3C1KPE7"/>
<feature type="domain" description="Aminoglycoside phosphotransferase" evidence="1">
    <location>
        <begin position="28"/>
        <end position="253"/>
    </location>
</feature>
<reference evidence="2 3" key="1">
    <citation type="journal article" date="2018" name="Nat. Biotechnol.">
        <title>A standardized bacterial taxonomy based on genome phylogeny substantially revises the tree of life.</title>
        <authorList>
            <person name="Parks D.H."/>
            <person name="Chuvochina M."/>
            <person name="Waite D.W."/>
            <person name="Rinke C."/>
            <person name="Skarshewski A."/>
            <person name="Chaumeil P.A."/>
            <person name="Hugenholtz P."/>
        </authorList>
    </citation>
    <scope>NUCLEOTIDE SEQUENCE [LARGE SCALE GENOMIC DNA]</scope>
    <source>
        <strain evidence="2">UBA9158</strain>
    </source>
</reference>
<dbReference type="Proteomes" id="UP000259273">
    <property type="component" value="Unassembled WGS sequence"/>
</dbReference>
<dbReference type="Pfam" id="PF01636">
    <property type="entry name" value="APH"/>
    <property type="match status" value="1"/>
</dbReference>
<dbReference type="SUPFAM" id="SSF56112">
    <property type="entry name" value="Protein kinase-like (PK-like)"/>
    <property type="match status" value="1"/>
</dbReference>
<evidence type="ECO:0000313" key="3">
    <source>
        <dbReference type="Proteomes" id="UP000259273"/>
    </source>
</evidence>
<dbReference type="GO" id="GO:0016740">
    <property type="term" value="F:transferase activity"/>
    <property type="evidence" value="ECO:0007669"/>
    <property type="project" value="UniProtKB-KW"/>
</dbReference>
<dbReference type="CDD" id="cd05154">
    <property type="entry name" value="ACAD10_11_N-like"/>
    <property type="match status" value="1"/>
</dbReference>
<dbReference type="EMBL" id="DMND01000174">
    <property type="protein sequence ID" value="HAN28582.1"/>
    <property type="molecule type" value="Genomic_DNA"/>
</dbReference>
<evidence type="ECO:0000313" key="2">
    <source>
        <dbReference type="EMBL" id="HAN28582.1"/>
    </source>
</evidence>
<dbReference type="Gene3D" id="3.90.1200.10">
    <property type="match status" value="1"/>
</dbReference>
<dbReference type="InterPro" id="IPR041726">
    <property type="entry name" value="ACAD10_11_N"/>
</dbReference>
<dbReference type="PANTHER" id="PTHR47829">
    <property type="entry name" value="HYDROLASE, PUTATIVE (AFU_ORTHOLOGUE AFUA_1G12880)-RELATED"/>
    <property type="match status" value="1"/>
</dbReference>
<dbReference type="PANTHER" id="PTHR47829:SF3">
    <property type="entry name" value="AMINOGLYCOSIDE PHOSPHOTRANSFERASE DOMAIN-CONTAINING PROTEIN"/>
    <property type="match status" value="1"/>
</dbReference>